<dbReference type="PANTHER" id="PTHR44943:SF8">
    <property type="entry name" value="TPR REPEAT-CONTAINING PROTEIN MJ0263"/>
    <property type="match status" value="1"/>
</dbReference>
<dbReference type="PROSITE" id="PS51257">
    <property type="entry name" value="PROKAR_LIPOPROTEIN"/>
    <property type="match status" value="1"/>
</dbReference>
<evidence type="ECO:0000256" key="1">
    <source>
        <dbReference type="ARBA" id="ARBA00022737"/>
    </source>
</evidence>
<name>A0A3B0XSC2_9ZZZZ</name>
<dbReference type="PROSITE" id="PS50005">
    <property type="entry name" value="TPR"/>
    <property type="match status" value="1"/>
</dbReference>
<accession>A0A3B0XSC2</accession>
<reference evidence="3" key="1">
    <citation type="submission" date="2018-06" db="EMBL/GenBank/DDBJ databases">
        <authorList>
            <person name="Zhirakovskaya E."/>
        </authorList>
    </citation>
    <scope>NUCLEOTIDE SEQUENCE</scope>
</reference>
<dbReference type="InterPro" id="IPR019734">
    <property type="entry name" value="TPR_rpt"/>
</dbReference>
<evidence type="ECO:0000256" key="2">
    <source>
        <dbReference type="ARBA" id="ARBA00022803"/>
    </source>
</evidence>
<proteinExistence type="predicted"/>
<dbReference type="Gene3D" id="1.25.40.10">
    <property type="entry name" value="Tetratricopeptide repeat domain"/>
    <property type="match status" value="2"/>
</dbReference>
<gene>
    <name evidence="3" type="ORF">MNBD_GAMMA08-297</name>
</gene>
<dbReference type="EMBL" id="UOFH01000069">
    <property type="protein sequence ID" value="VAW59276.1"/>
    <property type="molecule type" value="Genomic_DNA"/>
</dbReference>
<dbReference type="AlphaFoldDB" id="A0A3B0XSC2"/>
<keyword evidence="1" id="KW-0677">Repeat</keyword>
<organism evidence="3">
    <name type="scientific">hydrothermal vent metagenome</name>
    <dbReference type="NCBI Taxonomy" id="652676"/>
    <lineage>
        <taxon>unclassified sequences</taxon>
        <taxon>metagenomes</taxon>
        <taxon>ecological metagenomes</taxon>
    </lineage>
</organism>
<dbReference type="SMART" id="SM00028">
    <property type="entry name" value="TPR"/>
    <property type="match status" value="2"/>
</dbReference>
<evidence type="ECO:0000313" key="3">
    <source>
        <dbReference type="EMBL" id="VAW59276.1"/>
    </source>
</evidence>
<dbReference type="InterPro" id="IPR051685">
    <property type="entry name" value="Ycf3/AcsC/BcsC/TPR_MFPF"/>
</dbReference>
<dbReference type="Pfam" id="PF13181">
    <property type="entry name" value="TPR_8"/>
    <property type="match status" value="2"/>
</dbReference>
<sequence>MKLLSHKKNVIKFLLLVMVSIVLSACEVAPLKHDKWETPDAVVSEEIKQRYAYALQLMGAGNTEAAIRVLNHVSQLDDSLSGPYANRGLIYLKLENREKAQQQFELALERNSRNVTALNQMGIFLREKKEFKAARLNYETALTINKNHLNAHLNLGILCDIYLQDKVCAVEHFEAYQSLNGEDETVANWLVDLREQL</sequence>
<dbReference type="InterPro" id="IPR011990">
    <property type="entry name" value="TPR-like_helical_dom_sf"/>
</dbReference>
<dbReference type="PANTHER" id="PTHR44943">
    <property type="entry name" value="CELLULOSE SYNTHASE OPERON PROTEIN C"/>
    <property type="match status" value="1"/>
</dbReference>
<dbReference type="SUPFAM" id="SSF48452">
    <property type="entry name" value="TPR-like"/>
    <property type="match status" value="1"/>
</dbReference>
<keyword evidence="2" id="KW-0802">TPR repeat</keyword>
<protein>
    <submittedName>
        <fullName evidence="3">Uncharacterized protein</fullName>
    </submittedName>
</protein>